<gene>
    <name evidence="2" type="ORF">HPB48_011186</name>
</gene>
<name>A0A9J6FY69_HAELO</name>
<dbReference type="EMBL" id="JABSTR010000004">
    <property type="protein sequence ID" value="KAH9367759.1"/>
    <property type="molecule type" value="Genomic_DNA"/>
</dbReference>
<dbReference type="InterPro" id="IPR019956">
    <property type="entry name" value="Ubiquitin_dom"/>
</dbReference>
<dbReference type="PRINTS" id="PR00348">
    <property type="entry name" value="UBIQUITIN"/>
</dbReference>
<sequence>MQVVRLTVKTSSGLCTLLEAAPSDTVENLKPILHEKLGIPADLMQLFFRGEVLDDSCTLGAAGITDGCGIDLIPARRGGLTPRDNPKVNTLLLFVSPFKLF</sequence>
<dbReference type="Pfam" id="PF00240">
    <property type="entry name" value="ubiquitin"/>
    <property type="match status" value="1"/>
</dbReference>
<feature type="domain" description="Ubiquitin-like" evidence="1">
    <location>
        <begin position="4"/>
        <end position="79"/>
    </location>
</feature>
<dbReference type="Gene3D" id="3.10.20.90">
    <property type="entry name" value="Phosphatidylinositol 3-kinase Catalytic Subunit, Chain A, domain 1"/>
    <property type="match status" value="1"/>
</dbReference>
<dbReference type="Proteomes" id="UP000821853">
    <property type="component" value="Chromosome 2"/>
</dbReference>
<dbReference type="SUPFAM" id="SSF54236">
    <property type="entry name" value="Ubiquitin-like"/>
    <property type="match status" value="1"/>
</dbReference>
<keyword evidence="3" id="KW-1185">Reference proteome</keyword>
<comment type="caution">
    <text evidence="2">The sequence shown here is derived from an EMBL/GenBank/DDBJ whole genome shotgun (WGS) entry which is preliminary data.</text>
</comment>
<dbReference type="VEuPathDB" id="VectorBase:HLOH_054573"/>
<organism evidence="2 3">
    <name type="scientific">Haemaphysalis longicornis</name>
    <name type="common">Bush tick</name>
    <dbReference type="NCBI Taxonomy" id="44386"/>
    <lineage>
        <taxon>Eukaryota</taxon>
        <taxon>Metazoa</taxon>
        <taxon>Ecdysozoa</taxon>
        <taxon>Arthropoda</taxon>
        <taxon>Chelicerata</taxon>
        <taxon>Arachnida</taxon>
        <taxon>Acari</taxon>
        <taxon>Parasitiformes</taxon>
        <taxon>Ixodida</taxon>
        <taxon>Ixodoidea</taxon>
        <taxon>Ixodidae</taxon>
        <taxon>Haemaphysalinae</taxon>
        <taxon>Haemaphysalis</taxon>
    </lineage>
</organism>
<reference evidence="2 3" key="1">
    <citation type="journal article" date="2020" name="Cell">
        <title>Large-Scale Comparative Analyses of Tick Genomes Elucidate Their Genetic Diversity and Vector Capacities.</title>
        <authorList>
            <consortium name="Tick Genome and Microbiome Consortium (TIGMIC)"/>
            <person name="Jia N."/>
            <person name="Wang J."/>
            <person name="Shi W."/>
            <person name="Du L."/>
            <person name="Sun Y."/>
            <person name="Zhan W."/>
            <person name="Jiang J.F."/>
            <person name="Wang Q."/>
            <person name="Zhang B."/>
            <person name="Ji P."/>
            <person name="Bell-Sakyi L."/>
            <person name="Cui X.M."/>
            <person name="Yuan T.T."/>
            <person name="Jiang B.G."/>
            <person name="Yang W.F."/>
            <person name="Lam T.T."/>
            <person name="Chang Q.C."/>
            <person name="Ding S.J."/>
            <person name="Wang X.J."/>
            <person name="Zhu J.G."/>
            <person name="Ruan X.D."/>
            <person name="Zhao L."/>
            <person name="Wei J.T."/>
            <person name="Ye R.Z."/>
            <person name="Que T.C."/>
            <person name="Du C.H."/>
            <person name="Zhou Y.H."/>
            <person name="Cheng J.X."/>
            <person name="Dai P.F."/>
            <person name="Guo W.B."/>
            <person name="Han X.H."/>
            <person name="Huang E.J."/>
            <person name="Li L.F."/>
            <person name="Wei W."/>
            <person name="Gao Y.C."/>
            <person name="Liu J.Z."/>
            <person name="Shao H.Z."/>
            <person name="Wang X."/>
            <person name="Wang C.C."/>
            <person name="Yang T.C."/>
            <person name="Huo Q.B."/>
            <person name="Li W."/>
            <person name="Chen H.Y."/>
            <person name="Chen S.E."/>
            <person name="Zhou L.G."/>
            <person name="Ni X.B."/>
            <person name="Tian J.H."/>
            <person name="Sheng Y."/>
            <person name="Liu T."/>
            <person name="Pan Y.S."/>
            <person name="Xia L.Y."/>
            <person name="Li J."/>
            <person name="Zhao F."/>
            <person name="Cao W.C."/>
        </authorList>
    </citation>
    <scope>NUCLEOTIDE SEQUENCE [LARGE SCALE GENOMIC DNA]</scope>
    <source>
        <strain evidence="2">HaeL-2018</strain>
    </source>
</reference>
<evidence type="ECO:0000259" key="1">
    <source>
        <dbReference type="PROSITE" id="PS50053"/>
    </source>
</evidence>
<dbReference type="InterPro" id="IPR029071">
    <property type="entry name" value="Ubiquitin-like_domsf"/>
</dbReference>
<dbReference type="SMART" id="SM00213">
    <property type="entry name" value="UBQ"/>
    <property type="match status" value="1"/>
</dbReference>
<evidence type="ECO:0000313" key="3">
    <source>
        <dbReference type="Proteomes" id="UP000821853"/>
    </source>
</evidence>
<protein>
    <recommendedName>
        <fullName evidence="1">Ubiquitin-like domain-containing protein</fullName>
    </recommendedName>
</protein>
<evidence type="ECO:0000313" key="2">
    <source>
        <dbReference type="EMBL" id="KAH9367759.1"/>
    </source>
</evidence>
<dbReference type="OrthoDB" id="428577at2759"/>
<dbReference type="CDD" id="cd17039">
    <property type="entry name" value="Ubl_ubiquitin_like"/>
    <property type="match status" value="1"/>
</dbReference>
<accession>A0A9J6FY69</accession>
<dbReference type="AlphaFoldDB" id="A0A9J6FY69"/>
<proteinExistence type="predicted"/>
<dbReference type="PROSITE" id="PS50053">
    <property type="entry name" value="UBIQUITIN_2"/>
    <property type="match status" value="1"/>
</dbReference>
<dbReference type="InterPro" id="IPR000626">
    <property type="entry name" value="Ubiquitin-like_dom"/>
</dbReference>